<keyword evidence="3" id="KW-1185">Reference proteome</keyword>
<accession>A0A226I469</accession>
<name>A0A226I469_9FLAO</name>
<dbReference type="PROSITE" id="PS51257">
    <property type="entry name" value="PROKAR_LIPOPROTEIN"/>
    <property type="match status" value="1"/>
</dbReference>
<dbReference type="Proteomes" id="UP000198336">
    <property type="component" value="Unassembled WGS sequence"/>
</dbReference>
<reference evidence="2 3" key="1">
    <citation type="submission" date="2016-11" db="EMBL/GenBank/DDBJ databases">
        <title>Whole genomes of Flavobacteriaceae.</title>
        <authorList>
            <person name="Stine C."/>
            <person name="Li C."/>
            <person name="Tadesse D."/>
        </authorList>
    </citation>
    <scope>NUCLEOTIDE SEQUENCE [LARGE SCALE GENOMIC DNA]</scope>
    <source>
        <strain evidence="2 3">CCUG 59446</strain>
    </source>
</reference>
<dbReference type="AlphaFoldDB" id="A0A226I469"/>
<sequence>MKKTTLLVIILFIFFGCKKEDDNTTPFKYFDFSFNNTFGTCFSIKFTPKDIIYLREHWNSNTAFDSTKSPKNKTNYIAYLSKKDRKELSDLISKTQLKNYDSMYNEDYTDGRFYIMYIDKDSIKKSIAVHSRKKDVPKELDSLAIWIYNWKKTAKLIETKKKLFFFSSKYILPPPPPPLKSN</sequence>
<gene>
    <name evidence="2" type="ORF">B0A75_06035</name>
</gene>
<proteinExistence type="predicted"/>
<dbReference type="EMBL" id="MUHA01000007">
    <property type="protein sequence ID" value="OXB01125.1"/>
    <property type="molecule type" value="Genomic_DNA"/>
</dbReference>
<evidence type="ECO:0000313" key="3">
    <source>
        <dbReference type="Proteomes" id="UP000198336"/>
    </source>
</evidence>
<comment type="caution">
    <text evidence="2">The sequence shown here is derived from an EMBL/GenBank/DDBJ whole genome shotgun (WGS) entry which is preliminary data.</text>
</comment>
<protein>
    <recommendedName>
        <fullName evidence="1">DUF6438 domain-containing protein</fullName>
    </recommendedName>
</protein>
<dbReference type="InterPro" id="IPR045497">
    <property type="entry name" value="DUF6438"/>
</dbReference>
<organism evidence="2 3">
    <name type="scientific">Flavobacterium oncorhynchi</name>
    <dbReference type="NCBI Taxonomy" id="728056"/>
    <lineage>
        <taxon>Bacteria</taxon>
        <taxon>Pseudomonadati</taxon>
        <taxon>Bacteroidota</taxon>
        <taxon>Flavobacteriia</taxon>
        <taxon>Flavobacteriales</taxon>
        <taxon>Flavobacteriaceae</taxon>
        <taxon>Flavobacterium</taxon>
    </lineage>
</organism>
<dbReference type="Pfam" id="PF20033">
    <property type="entry name" value="DUF6438"/>
    <property type="match status" value="1"/>
</dbReference>
<dbReference type="RefSeq" id="WP_089053399.1">
    <property type="nucleotide sequence ID" value="NZ_MUHA01000007.1"/>
</dbReference>
<evidence type="ECO:0000259" key="1">
    <source>
        <dbReference type="Pfam" id="PF20033"/>
    </source>
</evidence>
<evidence type="ECO:0000313" key="2">
    <source>
        <dbReference type="EMBL" id="OXB01125.1"/>
    </source>
</evidence>
<feature type="domain" description="DUF6438" evidence="1">
    <location>
        <begin position="62"/>
        <end position="144"/>
    </location>
</feature>